<organism evidence="5 6">
    <name type="scientific">Peptoniphilus equinus</name>
    <dbReference type="NCBI Taxonomy" id="3016343"/>
    <lineage>
        <taxon>Bacteria</taxon>
        <taxon>Bacillati</taxon>
        <taxon>Bacillota</taxon>
        <taxon>Tissierellia</taxon>
        <taxon>Tissierellales</taxon>
        <taxon>Peptoniphilaceae</taxon>
        <taxon>Peptoniphilus</taxon>
    </lineage>
</organism>
<dbReference type="InterPro" id="IPR041522">
    <property type="entry name" value="CdaR_GGDEF"/>
</dbReference>
<gene>
    <name evidence="5" type="ORF">O6R05_00210</name>
</gene>
<sequence>MIAFINISNVIKKHMDQRITPSIEITLNNSNFVNVEAYQTDEPVTIVYQYASGIESALLFLKNKYLNTCLIGIFSLDHAQDVESLMDKKLIDHMVICREGWTQRLNQLILQVCSQEEMHWHSISNNDKAMLTSFYIYNLIYGDLGKLTNQRHVKAQIGLQGDPNCAVTIMMDDFWEKCRHYDNHQRYRLKMRCLDLVREVINDLNLDAVVSSLVGTDKLVLLGCFNEEEAVRRIYDAFKVVQSHIAATMDFTVTIGVGNFVSRYQDIDASYEQAFQALAYSFYVGSNSIIYYDEIKNHTTYTSANDEIPSFKYAFFKNISHWNEADLIKEYKKIINGLLQKAFNSETVKSIIMKFNFEVVDYLVAIDAANQVLYKDVINLNSDILRASSLEIIERYFLTFIQNIDSTLQQLKDSDHIKLGVESAKTFIDKYYYRDISLNEAAQVANMSESYFSRKFKEVYGLNFSEYLQNKRLETAKELLEQSNEMILDIANKVGFNDPSYFSKRFKERYHQAPYYFKHCDHRKKQGY</sequence>
<dbReference type="Pfam" id="PF12833">
    <property type="entry name" value="HTH_18"/>
    <property type="match status" value="1"/>
</dbReference>
<dbReference type="SUPFAM" id="SSF46689">
    <property type="entry name" value="Homeodomain-like"/>
    <property type="match status" value="2"/>
</dbReference>
<dbReference type="Gene3D" id="1.10.10.60">
    <property type="entry name" value="Homeodomain-like"/>
    <property type="match status" value="2"/>
</dbReference>
<dbReference type="PANTHER" id="PTHR43280:SF2">
    <property type="entry name" value="HTH-TYPE TRANSCRIPTIONAL REGULATOR EXSA"/>
    <property type="match status" value="1"/>
</dbReference>
<dbReference type="Proteomes" id="UP001210339">
    <property type="component" value="Chromosome"/>
</dbReference>
<dbReference type="RefSeq" id="WP_271191555.1">
    <property type="nucleotide sequence ID" value="NZ_CP115667.1"/>
</dbReference>
<proteinExistence type="predicted"/>
<evidence type="ECO:0000256" key="1">
    <source>
        <dbReference type="ARBA" id="ARBA00023015"/>
    </source>
</evidence>
<dbReference type="SMART" id="SM00342">
    <property type="entry name" value="HTH_ARAC"/>
    <property type="match status" value="1"/>
</dbReference>
<feature type="domain" description="HTH araC/xylS-type" evidence="4">
    <location>
        <begin position="422"/>
        <end position="520"/>
    </location>
</feature>
<name>A0ABY7QVB8_9FIRM</name>
<keyword evidence="6" id="KW-1185">Reference proteome</keyword>
<evidence type="ECO:0000259" key="4">
    <source>
        <dbReference type="PROSITE" id="PS01124"/>
    </source>
</evidence>
<keyword evidence="1" id="KW-0805">Transcription regulation</keyword>
<dbReference type="PROSITE" id="PS01124">
    <property type="entry name" value="HTH_ARAC_FAMILY_2"/>
    <property type="match status" value="1"/>
</dbReference>
<dbReference type="Pfam" id="PF17853">
    <property type="entry name" value="GGDEF_2"/>
    <property type="match status" value="1"/>
</dbReference>
<dbReference type="InterPro" id="IPR018060">
    <property type="entry name" value="HTH_AraC"/>
</dbReference>
<keyword evidence="3" id="KW-0804">Transcription</keyword>
<protein>
    <submittedName>
        <fullName evidence="5">Helix-turn-helix domain-containing protein</fullName>
    </submittedName>
</protein>
<keyword evidence="2" id="KW-0238">DNA-binding</keyword>
<evidence type="ECO:0000313" key="5">
    <source>
        <dbReference type="EMBL" id="WBW50024.1"/>
    </source>
</evidence>
<evidence type="ECO:0000256" key="2">
    <source>
        <dbReference type="ARBA" id="ARBA00023125"/>
    </source>
</evidence>
<evidence type="ECO:0000313" key="6">
    <source>
        <dbReference type="Proteomes" id="UP001210339"/>
    </source>
</evidence>
<reference evidence="5 6" key="1">
    <citation type="submission" date="2023-01" db="EMBL/GenBank/DDBJ databases">
        <authorList>
            <person name="Lee S.H."/>
            <person name="Jung H.S."/>
            <person name="Yun J.U."/>
        </authorList>
    </citation>
    <scope>NUCLEOTIDE SEQUENCE [LARGE SCALE GENOMIC DNA]</scope>
    <source>
        <strain evidence="5 6">CBA3646</strain>
    </source>
</reference>
<dbReference type="PANTHER" id="PTHR43280">
    <property type="entry name" value="ARAC-FAMILY TRANSCRIPTIONAL REGULATOR"/>
    <property type="match status" value="1"/>
</dbReference>
<dbReference type="EMBL" id="CP115667">
    <property type="protein sequence ID" value="WBW50024.1"/>
    <property type="molecule type" value="Genomic_DNA"/>
</dbReference>
<dbReference type="InterPro" id="IPR009057">
    <property type="entry name" value="Homeodomain-like_sf"/>
</dbReference>
<evidence type="ECO:0000256" key="3">
    <source>
        <dbReference type="ARBA" id="ARBA00023163"/>
    </source>
</evidence>
<accession>A0ABY7QVB8</accession>